<dbReference type="SUPFAM" id="SSF53474">
    <property type="entry name" value="alpha/beta-Hydrolases"/>
    <property type="match status" value="1"/>
</dbReference>
<dbReference type="PRINTS" id="PR00111">
    <property type="entry name" value="ABHYDROLASE"/>
</dbReference>
<dbReference type="Proteomes" id="UP001500791">
    <property type="component" value="Unassembled WGS sequence"/>
</dbReference>
<reference evidence="2 3" key="1">
    <citation type="journal article" date="2019" name="Int. J. Syst. Evol. Microbiol.">
        <title>The Global Catalogue of Microorganisms (GCM) 10K type strain sequencing project: providing services to taxonomists for standard genome sequencing and annotation.</title>
        <authorList>
            <consortium name="The Broad Institute Genomics Platform"/>
            <consortium name="The Broad Institute Genome Sequencing Center for Infectious Disease"/>
            <person name="Wu L."/>
            <person name="Ma J."/>
        </authorList>
    </citation>
    <scope>NUCLEOTIDE SEQUENCE [LARGE SCALE GENOMIC DNA]</scope>
    <source>
        <strain evidence="2 3">JCM 13476</strain>
    </source>
</reference>
<dbReference type="InterPro" id="IPR051044">
    <property type="entry name" value="MAG_DAG_Lipase"/>
</dbReference>
<gene>
    <name evidence="2" type="ORF">GCM10009093_16400</name>
</gene>
<sequence length="326" mass="34966">MTSACAPHVQTAMAPPAAFAGPMIVESSQDYGMGHFVVQDGAQLPFRRWSPQGRPKAVIIALHGFSDHSAAWRLAGPWWAERGIEVWAYDQRGFGGAPNKGEWADPALSRDDLRTVSALVRAQRPDAKIAIMGESMGGALGITAFASDNPPAADRLILLAPAVWGWSSQSMLNRAALWAGGHFLGSSRLEPPAFATQKIRASDNVVELLRNGRDPRFTVATRIDALHGLVGLMEEGAEGLGHVRVPTLLAYGDHDSVVPRQAMQKALERAGPRDGLVTAYYPDGWHILNRDLAAEVIFADVEAWLDGQPLPSHAPAVLPSLAAADN</sequence>
<evidence type="ECO:0000313" key="2">
    <source>
        <dbReference type="EMBL" id="GAA0390512.1"/>
    </source>
</evidence>
<keyword evidence="3" id="KW-1185">Reference proteome</keyword>
<dbReference type="Pfam" id="PF12146">
    <property type="entry name" value="Hydrolase_4"/>
    <property type="match status" value="1"/>
</dbReference>
<dbReference type="GO" id="GO:0016787">
    <property type="term" value="F:hydrolase activity"/>
    <property type="evidence" value="ECO:0007669"/>
    <property type="project" value="UniProtKB-KW"/>
</dbReference>
<dbReference type="InterPro" id="IPR000073">
    <property type="entry name" value="AB_hydrolase_1"/>
</dbReference>
<dbReference type="PANTHER" id="PTHR11614">
    <property type="entry name" value="PHOSPHOLIPASE-RELATED"/>
    <property type="match status" value="1"/>
</dbReference>
<evidence type="ECO:0000313" key="3">
    <source>
        <dbReference type="Proteomes" id="UP001500791"/>
    </source>
</evidence>
<proteinExistence type="predicted"/>
<comment type="caution">
    <text evidence="2">The sequence shown here is derived from an EMBL/GenBank/DDBJ whole genome shotgun (WGS) entry which is preliminary data.</text>
</comment>
<protein>
    <submittedName>
        <fullName evidence="2">Alpha/beta hydrolase</fullName>
    </submittedName>
</protein>
<accession>A0ABN0YBZ2</accession>
<dbReference type="InterPro" id="IPR022742">
    <property type="entry name" value="Hydrolase_4"/>
</dbReference>
<dbReference type="EMBL" id="BAAAEJ010000007">
    <property type="protein sequence ID" value="GAA0390512.1"/>
    <property type="molecule type" value="Genomic_DNA"/>
</dbReference>
<name>A0ABN0YBZ2_9CAUL</name>
<keyword evidence="2" id="KW-0378">Hydrolase</keyword>
<feature type="domain" description="Serine aminopeptidase S33" evidence="1">
    <location>
        <begin position="54"/>
        <end position="290"/>
    </location>
</feature>
<organism evidence="2 3">
    <name type="scientific">Brevundimonas terrae</name>
    <dbReference type="NCBI Taxonomy" id="363631"/>
    <lineage>
        <taxon>Bacteria</taxon>
        <taxon>Pseudomonadati</taxon>
        <taxon>Pseudomonadota</taxon>
        <taxon>Alphaproteobacteria</taxon>
        <taxon>Caulobacterales</taxon>
        <taxon>Caulobacteraceae</taxon>
        <taxon>Brevundimonas</taxon>
    </lineage>
</organism>
<dbReference type="Gene3D" id="3.40.50.1820">
    <property type="entry name" value="alpha/beta hydrolase"/>
    <property type="match status" value="1"/>
</dbReference>
<dbReference type="InterPro" id="IPR029058">
    <property type="entry name" value="AB_hydrolase_fold"/>
</dbReference>
<evidence type="ECO:0000259" key="1">
    <source>
        <dbReference type="Pfam" id="PF12146"/>
    </source>
</evidence>